<protein>
    <recommendedName>
        <fullName evidence="3">SbsA Ig-like domain-containing protein</fullName>
    </recommendedName>
</protein>
<dbReference type="PROSITE" id="PS51257">
    <property type="entry name" value="PROKAR_LIPOPROTEIN"/>
    <property type="match status" value="1"/>
</dbReference>
<dbReference type="Proteomes" id="UP000623419">
    <property type="component" value="Unassembled WGS sequence"/>
</dbReference>
<dbReference type="InterPro" id="IPR032812">
    <property type="entry name" value="SbsA_Ig"/>
</dbReference>
<evidence type="ECO:0000259" key="3">
    <source>
        <dbReference type="Pfam" id="PF13205"/>
    </source>
</evidence>
<evidence type="ECO:0000256" key="2">
    <source>
        <dbReference type="ARBA" id="ARBA00022729"/>
    </source>
</evidence>
<dbReference type="InterPro" id="IPR014755">
    <property type="entry name" value="Cu-Rt/internalin_Ig-like"/>
</dbReference>
<keyword evidence="5" id="KW-1185">Reference proteome</keyword>
<organism evidence="4 5">
    <name type="scientific">Arenimonas soli</name>
    <dbReference type="NCBI Taxonomy" id="2269504"/>
    <lineage>
        <taxon>Bacteria</taxon>
        <taxon>Pseudomonadati</taxon>
        <taxon>Pseudomonadota</taxon>
        <taxon>Gammaproteobacteria</taxon>
        <taxon>Lysobacterales</taxon>
        <taxon>Lysobacteraceae</taxon>
        <taxon>Arenimonas</taxon>
    </lineage>
</organism>
<dbReference type="EMBL" id="BMKC01000004">
    <property type="protein sequence ID" value="GGA86819.1"/>
    <property type="molecule type" value="Genomic_DNA"/>
</dbReference>
<reference evidence="5" key="1">
    <citation type="journal article" date="2019" name="Int. J. Syst. Evol. Microbiol.">
        <title>The Global Catalogue of Microorganisms (GCM) 10K type strain sequencing project: providing services to taxonomists for standard genome sequencing and annotation.</title>
        <authorList>
            <consortium name="The Broad Institute Genomics Platform"/>
            <consortium name="The Broad Institute Genome Sequencing Center for Infectious Disease"/>
            <person name="Wu L."/>
            <person name="Ma J."/>
        </authorList>
    </citation>
    <scope>NUCLEOTIDE SEQUENCE [LARGE SCALE GENOMIC DNA]</scope>
    <source>
        <strain evidence="5">CGMCC 1.15905</strain>
    </source>
</reference>
<gene>
    <name evidence="4" type="ORF">GCM10011521_26560</name>
</gene>
<dbReference type="Gene3D" id="2.60.40.1220">
    <property type="match status" value="3"/>
</dbReference>
<feature type="domain" description="SbsA Ig-like" evidence="3">
    <location>
        <begin position="162"/>
        <end position="280"/>
    </location>
</feature>
<dbReference type="RefSeq" id="WP_229668560.1">
    <property type="nucleotide sequence ID" value="NZ_BMKC01000004.1"/>
</dbReference>
<feature type="domain" description="SbsA Ig-like" evidence="3">
    <location>
        <begin position="51"/>
        <end position="156"/>
    </location>
</feature>
<dbReference type="InterPro" id="IPR021884">
    <property type="entry name" value="Ice-bd_prot"/>
</dbReference>
<evidence type="ECO:0000256" key="1">
    <source>
        <dbReference type="ARBA" id="ARBA00005445"/>
    </source>
</evidence>
<evidence type="ECO:0000313" key="4">
    <source>
        <dbReference type="EMBL" id="GGA86819.1"/>
    </source>
</evidence>
<comment type="caution">
    <text evidence="4">The sequence shown here is derived from an EMBL/GenBank/DDBJ whole genome shotgun (WGS) entry which is preliminary data.</text>
</comment>
<comment type="similarity">
    <text evidence="1">Belongs to the ice-binding protein family.</text>
</comment>
<evidence type="ECO:0000313" key="5">
    <source>
        <dbReference type="Proteomes" id="UP000623419"/>
    </source>
</evidence>
<sequence>MNAMTRFDGSPGFRSWLAMAVLGTLLAGCGGGGSDGRDPILGGPGGNVALAPTVIAVTPLDGATAVPINSPMITATFSEPVQSFGSGATFTVTCAAPCVSPNGTITLDSAGRVASYNLADGTGLTPSTQYTATVTGARSVATGLVMASPYVWRFTTGVAPDLTRPRVISTEPVTTIPGPTPGAPTNTAISATFSEDMAPDTLNAASFTVTCAAPCVSPAGTVSYSSGSRTAIFLPDEALDNSTTYTARITQAATDIAGNALAGNQAPLPGASDYVWTFTTAAAPLPPANVTVLSTTPAAVATNVCPDDSINATFNVPSGARMDPASLSNDTFIVTGPGATSIGASSITLDAGTGQIATFVPSQPLDAGAEYTATIVGGASGVMDLSVPANTMLVDYTWSFTVDADGCQVPPPPLGAAAPFGVFGGSAGMTNQGLLTIVNGDIGTTAVSTAVTGFHDAGPGCTYTETPLNIGTVNGLIYTAPPSPTPLCPTEGTAATLAVAQQARADALLLYNELVALPPGLDPGAGNLANLVLAPGTYTAAAGSFMIQGGDLTLDAGGDPNAVWVFQMATSLTVGGPGVAFPQSVLLVNGAQANNVYWQVGSAATINAGGGGTMVGTVISQSGIAVSTPGNVTLVTVDGRLLSLGASVTLVNTIINVPGP</sequence>
<accession>A0ABQ1HST1</accession>
<name>A0ABQ1HST1_9GAMM</name>
<keyword evidence="2" id="KW-0732">Signal</keyword>
<dbReference type="Pfam" id="PF13205">
    <property type="entry name" value="Big_5"/>
    <property type="match status" value="3"/>
</dbReference>
<dbReference type="Pfam" id="PF11999">
    <property type="entry name" value="Ice_binding"/>
    <property type="match status" value="1"/>
</dbReference>
<feature type="domain" description="SbsA Ig-like" evidence="3">
    <location>
        <begin position="290"/>
        <end position="401"/>
    </location>
</feature>
<proteinExistence type="inferred from homology"/>